<comment type="catalytic activity">
    <reaction evidence="3">
        <text>guanosine + phosphate = alpha-D-ribose 1-phosphate + guanine</text>
        <dbReference type="Rhea" id="RHEA:13233"/>
        <dbReference type="ChEBI" id="CHEBI:16235"/>
        <dbReference type="ChEBI" id="CHEBI:16750"/>
        <dbReference type="ChEBI" id="CHEBI:43474"/>
        <dbReference type="ChEBI" id="CHEBI:57720"/>
        <dbReference type="EC" id="2.4.2.1"/>
    </reaction>
</comment>
<dbReference type="PANTHER" id="PTHR36540:SF1">
    <property type="entry name" value="PYRIMIDINE_PURINE NUCLEOSIDE PHOSPHORYLASE"/>
    <property type="match status" value="1"/>
</dbReference>
<comment type="catalytic activity">
    <reaction evidence="3">
        <text>adenosine + phosphate = alpha-D-ribose 1-phosphate + adenine</text>
        <dbReference type="Rhea" id="RHEA:27642"/>
        <dbReference type="ChEBI" id="CHEBI:16335"/>
        <dbReference type="ChEBI" id="CHEBI:16708"/>
        <dbReference type="ChEBI" id="CHEBI:43474"/>
        <dbReference type="ChEBI" id="CHEBI:57720"/>
        <dbReference type="EC" id="2.4.2.1"/>
    </reaction>
</comment>
<dbReference type="InterPro" id="IPR011051">
    <property type="entry name" value="RmlC_Cupin_sf"/>
</dbReference>
<evidence type="ECO:0000256" key="1">
    <source>
        <dbReference type="ARBA" id="ARBA00022676"/>
    </source>
</evidence>
<dbReference type="PANTHER" id="PTHR36540">
    <property type="entry name" value="PYRIMIDINE/PURINE NUCLEOSIDE PHOSPHORYLASE"/>
    <property type="match status" value="1"/>
</dbReference>
<comment type="catalytic activity">
    <reaction evidence="3">
        <text>xanthosine + phosphate = alpha-D-ribose 1-phosphate + xanthine</text>
        <dbReference type="Rhea" id="RHEA:27638"/>
        <dbReference type="ChEBI" id="CHEBI:17712"/>
        <dbReference type="ChEBI" id="CHEBI:18107"/>
        <dbReference type="ChEBI" id="CHEBI:43474"/>
        <dbReference type="ChEBI" id="CHEBI:57720"/>
        <dbReference type="EC" id="2.4.2.1"/>
    </reaction>
</comment>
<keyword evidence="2 3" id="KW-0808">Transferase</keyword>
<accession>A0A1L3GPU0</accession>
<sequence length="104" mass="11658">MGEFKNVSVIKKANVYFDGMVTSRTVRFEDGTEKTLGMMLPGEYRFNADAQETMEILSGELEVQVAGDNEWKTFKGGEAFVVPAGSFFVAKVKEPTDYCCSYMR</sequence>
<dbReference type="GO" id="GO:0047975">
    <property type="term" value="F:guanosine phosphorylase activity"/>
    <property type="evidence" value="ECO:0007669"/>
    <property type="project" value="RHEA"/>
</dbReference>
<evidence type="ECO:0000313" key="5">
    <source>
        <dbReference type="Proteomes" id="UP000182517"/>
    </source>
</evidence>
<comment type="similarity">
    <text evidence="3">Belongs to the nucleoside phosphorylase PpnP family.</text>
</comment>
<dbReference type="GO" id="GO:0005829">
    <property type="term" value="C:cytosol"/>
    <property type="evidence" value="ECO:0007669"/>
    <property type="project" value="TreeGrafter"/>
</dbReference>
<dbReference type="STRING" id="1842532.A7E78_08920"/>
<evidence type="ECO:0000313" key="4">
    <source>
        <dbReference type="EMBL" id="APG27947.1"/>
    </source>
</evidence>
<dbReference type="AlphaFoldDB" id="A0A1L3GPU0"/>
<dbReference type="InterPro" id="IPR014710">
    <property type="entry name" value="RmlC-like_jellyroll"/>
</dbReference>
<dbReference type="InterPro" id="IPR009664">
    <property type="entry name" value="Ppnp"/>
</dbReference>
<comment type="catalytic activity">
    <reaction evidence="3">
        <text>cytidine + phosphate = cytosine + alpha-D-ribose 1-phosphate</text>
        <dbReference type="Rhea" id="RHEA:52540"/>
        <dbReference type="ChEBI" id="CHEBI:16040"/>
        <dbReference type="ChEBI" id="CHEBI:17562"/>
        <dbReference type="ChEBI" id="CHEBI:43474"/>
        <dbReference type="ChEBI" id="CHEBI:57720"/>
        <dbReference type="EC" id="2.4.2.2"/>
    </reaction>
</comment>
<reference evidence="4 5" key="1">
    <citation type="journal article" date="2017" name="Genome Announc.">
        <title>Complete Genome Sequences of Two Acetylene-Fermenting Pelobacter acetylenicus Strains.</title>
        <authorList>
            <person name="Sutton J.M."/>
            <person name="Baesman S.M."/>
            <person name="Fierst J.L."/>
            <person name="Poret-Peterson A.T."/>
            <person name="Oremland R.S."/>
            <person name="Dunlap D.S."/>
            <person name="Akob D.M."/>
        </authorList>
    </citation>
    <scope>NUCLEOTIDE SEQUENCE [LARGE SCALE GENOMIC DNA]</scope>
    <source>
        <strain evidence="4 5">SFB93</strain>
    </source>
</reference>
<comment type="catalytic activity">
    <reaction evidence="3">
        <text>inosine + phosphate = alpha-D-ribose 1-phosphate + hypoxanthine</text>
        <dbReference type="Rhea" id="RHEA:27646"/>
        <dbReference type="ChEBI" id="CHEBI:17368"/>
        <dbReference type="ChEBI" id="CHEBI:17596"/>
        <dbReference type="ChEBI" id="CHEBI:43474"/>
        <dbReference type="ChEBI" id="CHEBI:57720"/>
        <dbReference type="EC" id="2.4.2.1"/>
    </reaction>
</comment>
<dbReference type="Gene3D" id="2.60.120.10">
    <property type="entry name" value="Jelly Rolls"/>
    <property type="match status" value="1"/>
</dbReference>
<proteinExistence type="inferred from homology"/>
<keyword evidence="5" id="KW-1185">Reference proteome</keyword>
<dbReference type="EC" id="2.4.2.2" evidence="3"/>
<dbReference type="GO" id="GO:0004850">
    <property type="term" value="F:uridine phosphorylase activity"/>
    <property type="evidence" value="ECO:0007669"/>
    <property type="project" value="RHEA"/>
</dbReference>
<dbReference type="EC" id="2.4.2.1" evidence="3"/>
<dbReference type="RefSeq" id="WP_072283910.1">
    <property type="nucleotide sequence ID" value="NZ_CP015519.1"/>
</dbReference>
<dbReference type="GO" id="GO:0004731">
    <property type="term" value="F:purine-nucleoside phosphorylase activity"/>
    <property type="evidence" value="ECO:0007669"/>
    <property type="project" value="UniProtKB-UniRule"/>
</dbReference>
<name>A0A1L3GPU0_9BACT</name>
<dbReference type="GO" id="GO:0009032">
    <property type="term" value="F:thymidine phosphorylase activity"/>
    <property type="evidence" value="ECO:0007669"/>
    <property type="project" value="RHEA"/>
</dbReference>
<comment type="catalytic activity">
    <reaction evidence="3">
        <text>uridine + phosphate = alpha-D-ribose 1-phosphate + uracil</text>
        <dbReference type="Rhea" id="RHEA:24388"/>
        <dbReference type="ChEBI" id="CHEBI:16704"/>
        <dbReference type="ChEBI" id="CHEBI:17568"/>
        <dbReference type="ChEBI" id="CHEBI:43474"/>
        <dbReference type="ChEBI" id="CHEBI:57720"/>
        <dbReference type="EC" id="2.4.2.2"/>
    </reaction>
</comment>
<protein>
    <recommendedName>
        <fullName evidence="3">Pyrimidine/purine nucleoside phosphorylase</fullName>
        <ecNumber evidence="3">2.4.2.1</ecNumber>
        <ecNumber evidence="3">2.4.2.2</ecNumber>
    </recommendedName>
    <alternativeName>
        <fullName evidence="3">Adenosine phosphorylase</fullName>
    </alternativeName>
    <alternativeName>
        <fullName evidence="3">Cytidine phosphorylase</fullName>
    </alternativeName>
    <alternativeName>
        <fullName evidence="3">Guanosine phosphorylase</fullName>
    </alternativeName>
    <alternativeName>
        <fullName evidence="3">Inosine phosphorylase</fullName>
    </alternativeName>
    <alternativeName>
        <fullName evidence="3">Thymidine phosphorylase</fullName>
    </alternativeName>
    <alternativeName>
        <fullName evidence="3">Uridine phosphorylase</fullName>
    </alternativeName>
    <alternativeName>
        <fullName evidence="3">Xanthosine phosphorylase</fullName>
    </alternativeName>
</protein>
<evidence type="ECO:0000256" key="2">
    <source>
        <dbReference type="ARBA" id="ARBA00022679"/>
    </source>
</evidence>
<dbReference type="FunFam" id="2.60.120.10:FF:000016">
    <property type="entry name" value="Pyrimidine/purine nucleoside phosphorylase"/>
    <property type="match status" value="1"/>
</dbReference>
<dbReference type="Pfam" id="PF06865">
    <property type="entry name" value="Ppnp"/>
    <property type="match status" value="1"/>
</dbReference>
<organism evidence="4 5">
    <name type="scientific">Syntrophotalea acetylenivorans</name>
    <dbReference type="NCBI Taxonomy" id="1842532"/>
    <lineage>
        <taxon>Bacteria</taxon>
        <taxon>Pseudomonadati</taxon>
        <taxon>Thermodesulfobacteriota</taxon>
        <taxon>Desulfuromonadia</taxon>
        <taxon>Desulfuromonadales</taxon>
        <taxon>Syntrophotaleaceae</taxon>
        <taxon>Syntrophotalea</taxon>
    </lineage>
</organism>
<comment type="function">
    <text evidence="3">Catalyzes the phosphorolysis of diverse nucleosides, yielding D-ribose 1-phosphate and the respective free bases. Can use uridine, adenosine, guanosine, cytidine, thymidine, inosine and xanthosine as substrates. Also catalyzes the reverse reactions.</text>
</comment>
<dbReference type="OrthoDB" id="9793848at2"/>
<dbReference type="HAMAP" id="MF_01537">
    <property type="entry name" value="Nucleos_phosphorylase_PpnP"/>
    <property type="match status" value="1"/>
</dbReference>
<gene>
    <name evidence="3" type="primary">ppnP</name>
    <name evidence="4" type="ORF">A7E78_08920</name>
</gene>
<keyword evidence="1 3" id="KW-0328">Glycosyltransferase</keyword>
<evidence type="ECO:0000256" key="3">
    <source>
        <dbReference type="HAMAP-Rule" id="MF_01537"/>
    </source>
</evidence>
<comment type="catalytic activity">
    <reaction evidence="3">
        <text>thymidine + phosphate = 2-deoxy-alpha-D-ribose 1-phosphate + thymine</text>
        <dbReference type="Rhea" id="RHEA:16037"/>
        <dbReference type="ChEBI" id="CHEBI:17748"/>
        <dbReference type="ChEBI" id="CHEBI:17821"/>
        <dbReference type="ChEBI" id="CHEBI:43474"/>
        <dbReference type="ChEBI" id="CHEBI:57259"/>
        <dbReference type="EC" id="2.4.2.2"/>
    </reaction>
</comment>
<dbReference type="KEGG" id="pef:A7E78_08920"/>
<comment type="catalytic activity">
    <reaction evidence="3">
        <text>a purine D-ribonucleoside + phosphate = a purine nucleobase + alpha-D-ribose 1-phosphate</text>
        <dbReference type="Rhea" id="RHEA:19805"/>
        <dbReference type="ChEBI" id="CHEBI:26386"/>
        <dbReference type="ChEBI" id="CHEBI:43474"/>
        <dbReference type="ChEBI" id="CHEBI:57720"/>
        <dbReference type="ChEBI" id="CHEBI:142355"/>
        <dbReference type="EC" id="2.4.2.1"/>
    </reaction>
</comment>
<dbReference type="EMBL" id="CP015519">
    <property type="protein sequence ID" value="APG27947.1"/>
    <property type="molecule type" value="Genomic_DNA"/>
</dbReference>
<dbReference type="CDD" id="cd20296">
    <property type="entry name" value="cupin_PpnP-like"/>
    <property type="match status" value="1"/>
</dbReference>
<dbReference type="SUPFAM" id="SSF51182">
    <property type="entry name" value="RmlC-like cupins"/>
    <property type="match status" value="1"/>
</dbReference>
<dbReference type="Proteomes" id="UP000182517">
    <property type="component" value="Chromosome"/>
</dbReference>